<reference evidence="7" key="1">
    <citation type="submission" date="2020-11" db="EMBL/GenBank/DDBJ databases">
        <authorList>
            <consortium name="DOE Joint Genome Institute"/>
            <person name="Ahrendt S."/>
            <person name="Riley R."/>
            <person name="Andreopoulos W."/>
            <person name="Labutti K."/>
            <person name="Pangilinan J."/>
            <person name="Ruiz-Duenas F.J."/>
            <person name="Barrasa J.M."/>
            <person name="Sanchez-Garcia M."/>
            <person name="Camarero S."/>
            <person name="Miyauchi S."/>
            <person name="Serrano A."/>
            <person name="Linde D."/>
            <person name="Babiker R."/>
            <person name="Drula E."/>
            <person name="Ayuso-Fernandez I."/>
            <person name="Pacheco R."/>
            <person name="Padilla G."/>
            <person name="Ferreira P."/>
            <person name="Barriuso J."/>
            <person name="Kellner H."/>
            <person name="Castanera R."/>
            <person name="Alfaro M."/>
            <person name="Ramirez L."/>
            <person name="Pisabarro A.G."/>
            <person name="Kuo A."/>
            <person name="Tritt A."/>
            <person name="Lipzen A."/>
            <person name="He G."/>
            <person name="Yan M."/>
            <person name="Ng V."/>
            <person name="Cullen D."/>
            <person name="Martin F."/>
            <person name="Rosso M.-N."/>
            <person name="Henrissat B."/>
            <person name="Hibbett D."/>
            <person name="Martinez A.T."/>
            <person name="Grigoriev I.V."/>
        </authorList>
    </citation>
    <scope>NUCLEOTIDE SEQUENCE</scope>
    <source>
        <strain evidence="7">CBS 247.69</strain>
    </source>
</reference>
<dbReference type="SUPFAM" id="SSF51905">
    <property type="entry name" value="FAD/NAD(P)-binding domain"/>
    <property type="match status" value="1"/>
</dbReference>
<dbReference type="PANTHER" id="PTHR13789:SF306">
    <property type="entry name" value="HYDROXYLASE, PUTATIVE-RELATED"/>
    <property type="match status" value="1"/>
</dbReference>
<dbReference type="InterPro" id="IPR036188">
    <property type="entry name" value="FAD/NAD-bd_sf"/>
</dbReference>
<dbReference type="Gene3D" id="3.50.50.60">
    <property type="entry name" value="FAD/NAD(P)-binding domain"/>
    <property type="match status" value="1"/>
</dbReference>
<evidence type="ECO:0000256" key="1">
    <source>
        <dbReference type="ARBA" id="ARBA00007992"/>
    </source>
</evidence>
<gene>
    <name evidence="7" type="ORF">BDZ94DRAFT_1252593</name>
</gene>
<keyword evidence="5" id="KW-0503">Monooxygenase</keyword>
<dbReference type="InterPro" id="IPR002938">
    <property type="entry name" value="FAD-bd"/>
</dbReference>
<evidence type="ECO:0000313" key="7">
    <source>
        <dbReference type="EMBL" id="KAF9465928.1"/>
    </source>
</evidence>
<accession>A0A9P5YBQ9</accession>
<evidence type="ECO:0000313" key="8">
    <source>
        <dbReference type="Proteomes" id="UP000807353"/>
    </source>
</evidence>
<comment type="caution">
    <text evidence="7">The sequence shown here is derived from an EMBL/GenBank/DDBJ whole genome shotgun (WGS) entry which is preliminary data.</text>
</comment>
<keyword evidence="8" id="KW-1185">Reference proteome</keyword>
<proteinExistence type="inferred from homology"/>
<evidence type="ECO:0000256" key="2">
    <source>
        <dbReference type="ARBA" id="ARBA00022630"/>
    </source>
</evidence>
<evidence type="ECO:0000256" key="3">
    <source>
        <dbReference type="ARBA" id="ARBA00022827"/>
    </source>
</evidence>
<dbReference type="Proteomes" id="UP000807353">
    <property type="component" value="Unassembled WGS sequence"/>
</dbReference>
<dbReference type="Pfam" id="PF01494">
    <property type="entry name" value="FAD_binding_3"/>
    <property type="match status" value="1"/>
</dbReference>
<keyword evidence="2" id="KW-0285">Flavoprotein</keyword>
<dbReference type="InterPro" id="IPR050493">
    <property type="entry name" value="FAD-dep_Monooxygenase_BioMet"/>
</dbReference>
<dbReference type="AlphaFoldDB" id="A0A9P5YBQ9"/>
<dbReference type="GO" id="GO:0071949">
    <property type="term" value="F:FAD binding"/>
    <property type="evidence" value="ECO:0007669"/>
    <property type="project" value="InterPro"/>
</dbReference>
<dbReference type="OrthoDB" id="1878542at2759"/>
<keyword evidence="4" id="KW-0560">Oxidoreductase</keyword>
<comment type="similarity">
    <text evidence="1">Belongs to the paxM FAD-dependent monooxygenase family.</text>
</comment>
<dbReference type="GO" id="GO:0004497">
    <property type="term" value="F:monooxygenase activity"/>
    <property type="evidence" value="ECO:0007669"/>
    <property type="project" value="UniProtKB-KW"/>
</dbReference>
<feature type="domain" description="FAD-binding" evidence="6">
    <location>
        <begin position="4"/>
        <end position="303"/>
    </location>
</feature>
<evidence type="ECO:0000259" key="6">
    <source>
        <dbReference type="Pfam" id="PF01494"/>
    </source>
</evidence>
<dbReference type="PRINTS" id="PR00420">
    <property type="entry name" value="RNGMNOXGNASE"/>
</dbReference>
<evidence type="ECO:0000256" key="5">
    <source>
        <dbReference type="ARBA" id="ARBA00023033"/>
    </source>
</evidence>
<sequence>MTRLLNQWGLGPSLDQYGHRCTQFVFHKGESGELIAVMKLHEEFLKHLMADFLFIQHGDLHSMLHEHAIQEGVQIRYNSKVVHVDSEAVSVLLEDGERITSDVVIGADGFSSLVRTAVIGKEVPETRERDITLNFTIPTAVMKQDQDLKSLTNNTDWSIWLGDQYMMHGSLVNSDRDFSVTLGYTLSGDLSEYNEGWKDKYPLEHFSLDLQKFEPKVRKMLSLATDVTPHIYISRPHLESFVCDRARLVLVGEAAHPLLPSGQHNTALGIEDAQTLGSLFSGIQHRDQVPQLLAAYEELRQARCISAQEWERRKRVMLTLPGGEEQERRDIRLRGAMAHGEWDHMDEKTFKEIWGDELDLFVYDASEKVEDWWTKWGPLLVRENLNRRSLAPNVRVELISKAE</sequence>
<evidence type="ECO:0000256" key="4">
    <source>
        <dbReference type="ARBA" id="ARBA00023002"/>
    </source>
</evidence>
<keyword evidence="3" id="KW-0274">FAD</keyword>
<name>A0A9P5YBQ9_9AGAR</name>
<dbReference type="PANTHER" id="PTHR13789">
    <property type="entry name" value="MONOOXYGENASE"/>
    <property type="match status" value="1"/>
</dbReference>
<protein>
    <recommendedName>
        <fullName evidence="6">FAD-binding domain-containing protein</fullName>
    </recommendedName>
</protein>
<dbReference type="EMBL" id="MU150244">
    <property type="protein sequence ID" value="KAF9465928.1"/>
    <property type="molecule type" value="Genomic_DNA"/>
</dbReference>
<organism evidence="7 8">
    <name type="scientific">Collybia nuda</name>
    <dbReference type="NCBI Taxonomy" id="64659"/>
    <lineage>
        <taxon>Eukaryota</taxon>
        <taxon>Fungi</taxon>
        <taxon>Dikarya</taxon>
        <taxon>Basidiomycota</taxon>
        <taxon>Agaricomycotina</taxon>
        <taxon>Agaricomycetes</taxon>
        <taxon>Agaricomycetidae</taxon>
        <taxon>Agaricales</taxon>
        <taxon>Tricholomatineae</taxon>
        <taxon>Clitocybaceae</taxon>
        <taxon>Collybia</taxon>
    </lineage>
</organism>